<organism evidence="1 2">
    <name type="scientific">Paenibacillus roseopurpureus</name>
    <dbReference type="NCBI Taxonomy" id="2918901"/>
    <lineage>
        <taxon>Bacteria</taxon>
        <taxon>Bacillati</taxon>
        <taxon>Bacillota</taxon>
        <taxon>Bacilli</taxon>
        <taxon>Bacillales</taxon>
        <taxon>Paenibacillaceae</taxon>
        <taxon>Paenibacillus</taxon>
    </lineage>
</organism>
<dbReference type="EMBL" id="CP130319">
    <property type="protein sequence ID" value="WNR46892.1"/>
    <property type="molecule type" value="Genomic_DNA"/>
</dbReference>
<gene>
    <name evidence="1" type="ORF">MJB10_12630</name>
</gene>
<protein>
    <submittedName>
        <fullName evidence="1">Uncharacterized protein</fullName>
    </submittedName>
</protein>
<keyword evidence="2" id="KW-1185">Reference proteome</keyword>
<dbReference type="Proteomes" id="UP001304650">
    <property type="component" value="Chromosome"/>
</dbReference>
<dbReference type="AlphaFoldDB" id="A0AA96LRF0"/>
<sequence>MPFRTESVMRFEYELTGIGWADGSIEMNSSTVYFSTSYITDALNDMLKAINALIPEVSPYSVSRVQFEWNEEPGGTVWTLSKIDNDSLRVQIISFENLRNKKQKVIELDETCSILEFTGAVVQALDLLLKQYGREGYKEKWVNNDFPMDRYLKLKGFTSKKRLS</sequence>
<evidence type="ECO:0000313" key="1">
    <source>
        <dbReference type="EMBL" id="WNR46892.1"/>
    </source>
</evidence>
<dbReference type="RefSeq" id="WP_314805324.1">
    <property type="nucleotide sequence ID" value="NZ_CP130319.1"/>
</dbReference>
<proteinExistence type="predicted"/>
<accession>A0AA96LRF0</accession>
<name>A0AA96LRF0_9BACL</name>
<reference evidence="1" key="1">
    <citation type="submission" date="2022-02" db="EMBL/GenBank/DDBJ databases">
        <title>Paenibacillus sp. MBLB1832 Whole Genome Shotgun Sequencing.</title>
        <authorList>
            <person name="Hwang C.Y."/>
            <person name="Cho E.-S."/>
            <person name="Seo M.-J."/>
        </authorList>
    </citation>
    <scope>NUCLEOTIDE SEQUENCE</scope>
    <source>
        <strain evidence="1">MBLB1832</strain>
    </source>
</reference>
<dbReference type="KEGG" id="proo:MJB10_12630"/>
<evidence type="ECO:0000313" key="2">
    <source>
        <dbReference type="Proteomes" id="UP001304650"/>
    </source>
</evidence>